<feature type="domain" description="Autotransporter" evidence="2">
    <location>
        <begin position="596"/>
        <end position="874"/>
    </location>
</feature>
<dbReference type="NCBIfam" id="TIGR02601">
    <property type="entry name" value="autotrns_rpt"/>
    <property type="match status" value="4"/>
</dbReference>
<dbReference type="PANTHER" id="PTHR35037:SF3">
    <property type="entry name" value="C-TERMINAL REGION OF AIDA-LIKE PROTEIN"/>
    <property type="match status" value="1"/>
</dbReference>
<dbReference type="InterPro" id="IPR005546">
    <property type="entry name" value="Autotransporte_beta"/>
</dbReference>
<dbReference type="PANTHER" id="PTHR35037">
    <property type="entry name" value="C-TERMINAL REGION OF AIDA-LIKE PROTEIN"/>
    <property type="match status" value="1"/>
</dbReference>
<sequence length="874" mass="86670">LTGTAGLEKTDYGTLILSGSNTYEGGTTVSAGTLQVGADAALGDASGGLTLAGGTLATSASFTSDRDVTLTGAGTFSTATDTSLALSGVVSGTGSLTKSGAGTLILSGSNTYQGGTTISAGTLQVGDGGTTGSILGTVTNNAALVFDLSADTSFAGAISGTGTVAQRGTGTLTLTGANSYSGGTAIGSGTLRVLAAQAMGTGGLTIERGATLRASDSFTFAGGVVLSTAVTSPTDAAIEVDASKTLTLSGVISGGGDLEKTGAGTLILAGNNSFTGTTTITAGTLQIGNGGTTGMISGDIVNNANLVFNRSDSYTISGAITGDGTLTLSGGGTAVFASSYSGTVELTNATTVLALDSTTEADFVVGSGGVLGGTGTVGSLTMNAGGTVAPGYSPGTLTVNGPVAFNTGAIYSVDVTPQGGHDLIVASGNVTLSSGASVKVVATAGTYDRQSTLTILTTSGTVTGTFGTVSSNFAFLRPTLTYDLHNVYLDLIYTGAEFVAYAHTPNQAEVAVAAQALGEGNAVFEAITMLPEGAVAPAYNQLTGEIYPSINTVIQQESVYLRDAVGARLRQADLGAGTSALSYAAKAAGPATAALSRELAPTLWAQGYGAWGDAFGNGNAATISSSIGGFLGGVDAAIADNVRAGLVAGYSRSTFDVDGRSSSGSMDNVDLGVYLGAQFGALGLRGGASYSWHDIDVERTVAFPGFAEQESASYRVGTTQIFGEAGYRMAFAGYELEPFAGLAYVSVAGGSASESWLGAAGLAVDVAGQDTFYSTLGARVATSFELGGRTLTPSATLGWQHAFGDTDSTATMRFLTGTTPFEIQGVPIAEDTLIVGAGLAYGLSDTVTLQVNYAGQIAAEASQNAFSAQFSLRF</sequence>
<dbReference type="Gene3D" id="2.40.128.130">
    <property type="entry name" value="Autotransporter beta-domain"/>
    <property type="match status" value="1"/>
</dbReference>
<reference evidence="3 4" key="1">
    <citation type="submission" date="2023-07" db="EMBL/GenBank/DDBJ databases">
        <title>Genomic Encyclopedia of Type Strains, Phase IV (KMG-IV): sequencing the most valuable type-strain genomes for metagenomic binning, comparative biology and taxonomic classification.</title>
        <authorList>
            <person name="Goeker M."/>
        </authorList>
    </citation>
    <scope>NUCLEOTIDE SEQUENCE [LARGE SCALE GENOMIC DNA]</scope>
    <source>
        <strain evidence="3 4">DSM 1277</strain>
    </source>
</reference>
<dbReference type="InterPro" id="IPR011050">
    <property type="entry name" value="Pectin_lyase_fold/virulence"/>
</dbReference>
<dbReference type="InterPro" id="IPR036709">
    <property type="entry name" value="Autotransporte_beta_dom_sf"/>
</dbReference>
<dbReference type="Proteomes" id="UP001238467">
    <property type="component" value="Unassembled WGS sequence"/>
</dbReference>
<accession>A0ABU0DL93</accession>
<dbReference type="InterPro" id="IPR012332">
    <property type="entry name" value="Autotransporter_pectin_lyase_C"/>
</dbReference>
<dbReference type="SMART" id="SM00869">
    <property type="entry name" value="Autotransporter"/>
    <property type="match status" value="1"/>
</dbReference>
<feature type="non-terminal residue" evidence="3">
    <location>
        <position position="1"/>
    </location>
</feature>
<proteinExistence type="predicted"/>
<evidence type="ECO:0000256" key="1">
    <source>
        <dbReference type="ARBA" id="ARBA00022729"/>
    </source>
</evidence>
<comment type="caution">
    <text evidence="3">The sequence shown here is derived from an EMBL/GenBank/DDBJ whole genome shotgun (WGS) entry which is preliminary data.</text>
</comment>
<dbReference type="Gene3D" id="2.160.20.20">
    <property type="match status" value="2"/>
</dbReference>
<evidence type="ECO:0000313" key="4">
    <source>
        <dbReference type="Proteomes" id="UP001238467"/>
    </source>
</evidence>
<dbReference type="SUPFAM" id="SSF103515">
    <property type="entry name" value="Autotransporter"/>
    <property type="match status" value="1"/>
</dbReference>
<dbReference type="Pfam" id="PF03797">
    <property type="entry name" value="Autotransporter"/>
    <property type="match status" value="1"/>
</dbReference>
<name>A0ABU0DL93_9HYPH</name>
<dbReference type="RefSeq" id="WP_307062720.1">
    <property type="nucleotide sequence ID" value="NZ_JAUSUH010000010.1"/>
</dbReference>
<dbReference type="InterPro" id="IPR013425">
    <property type="entry name" value="Autotrns_rpt"/>
</dbReference>
<evidence type="ECO:0000313" key="3">
    <source>
        <dbReference type="EMBL" id="MDQ0349206.1"/>
    </source>
</evidence>
<keyword evidence="4" id="KW-1185">Reference proteome</keyword>
<dbReference type="PROSITE" id="PS51208">
    <property type="entry name" value="AUTOTRANSPORTER"/>
    <property type="match status" value="1"/>
</dbReference>
<organism evidence="3 4">
    <name type="scientific">Ancylobacter vacuolatus</name>
    <dbReference type="NCBI Taxonomy" id="223389"/>
    <lineage>
        <taxon>Bacteria</taxon>
        <taxon>Pseudomonadati</taxon>
        <taxon>Pseudomonadota</taxon>
        <taxon>Alphaproteobacteria</taxon>
        <taxon>Hyphomicrobiales</taxon>
        <taxon>Xanthobacteraceae</taxon>
        <taxon>Ancylobacter</taxon>
    </lineage>
</organism>
<protein>
    <submittedName>
        <fullName evidence="3">Autotransporter-associated beta strand protein</fullName>
    </submittedName>
</protein>
<evidence type="ECO:0000259" key="2">
    <source>
        <dbReference type="PROSITE" id="PS51208"/>
    </source>
</evidence>
<dbReference type="SUPFAM" id="SSF51126">
    <property type="entry name" value="Pectin lyase-like"/>
    <property type="match status" value="1"/>
</dbReference>
<dbReference type="InterPro" id="IPR051551">
    <property type="entry name" value="Autotransporter_adhesion"/>
</dbReference>
<keyword evidence="1" id="KW-0732">Signal</keyword>
<gene>
    <name evidence="3" type="ORF">J2S76_003651</name>
</gene>
<dbReference type="Pfam" id="PF12951">
    <property type="entry name" value="PATR"/>
    <property type="match status" value="4"/>
</dbReference>
<dbReference type="EMBL" id="JAUSUH010000010">
    <property type="protein sequence ID" value="MDQ0349206.1"/>
    <property type="molecule type" value="Genomic_DNA"/>
</dbReference>